<evidence type="ECO:0000313" key="3">
    <source>
        <dbReference type="EMBL" id="BDU16232.1"/>
    </source>
</evidence>
<dbReference type="InterPro" id="IPR042186">
    <property type="entry name" value="FimD_plug_dom"/>
</dbReference>
<organism evidence="3 4">
    <name type="scientific">Lysobacter auxotrophicus</name>
    <dbReference type="NCBI Taxonomy" id="2992573"/>
    <lineage>
        <taxon>Bacteria</taxon>
        <taxon>Pseudomonadati</taxon>
        <taxon>Pseudomonadota</taxon>
        <taxon>Gammaproteobacteria</taxon>
        <taxon>Lysobacterales</taxon>
        <taxon>Lysobacteraceae</taxon>
        <taxon>Lysobacter</taxon>
    </lineage>
</organism>
<dbReference type="Pfam" id="PF13953">
    <property type="entry name" value="PapC_C"/>
    <property type="match status" value="1"/>
</dbReference>
<keyword evidence="4" id="KW-1185">Reference proteome</keyword>
<feature type="chain" id="PRO_5046804845" evidence="1">
    <location>
        <begin position="19"/>
        <end position="813"/>
    </location>
</feature>
<dbReference type="RefSeq" id="WP_281781628.1">
    <property type="nucleotide sequence ID" value="NZ_AP027041.1"/>
</dbReference>
<evidence type="ECO:0000313" key="4">
    <source>
        <dbReference type="Proteomes" id="UP001317822"/>
    </source>
</evidence>
<dbReference type="InterPro" id="IPR000015">
    <property type="entry name" value="Fimb_usher"/>
</dbReference>
<name>A0ABM8DCB5_9GAMM</name>
<proteinExistence type="predicted"/>
<dbReference type="Proteomes" id="UP001317822">
    <property type="component" value="Chromosome"/>
</dbReference>
<accession>A0ABM8DCB5</accession>
<dbReference type="Gene3D" id="2.60.40.3110">
    <property type="match status" value="1"/>
</dbReference>
<dbReference type="InterPro" id="IPR025949">
    <property type="entry name" value="PapC-like_C"/>
</dbReference>
<evidence type="ECO:0000256" key="1">
    <source>
        <dbReference type="SAM" id="SignalP"/>
    </source>
</evidence>
<sequence>MRAHPLLYLVATAGAVLAAAAARNAGAQTAAVAPTTYYLEAIVNGRDTELIVQIDRDARGFVMSADELTAIGVRVDNLPLDADRRVALADVPDLQTRYLEAEQRMELTLPDAQLVPERIGFANPKPPPPQTGTGLLFNYAANLQSSRVELTQRQNARRLHVPLLGSARYGHLPVVSQEEFDAHYAQRNRTFALSSELRLFSRRGVLVNTGYSTLENGHHDYTRQDSYWTYSDVERMRTYTVGDFISSSLTWTRAVRLGGISIARNFDVRPDLITFPVPALGGSAVVPTTVDLFINGLRQETAQATGGPFVFAGAPALTGAGQARIVFQDALGREVVLMRPLYMDSRLLAAGNTDYAAQFGYVRRSYGSRSFDYRDSPALTGSLRRGMRDGFTFEAHGEFADGLRNAGVGALVELGRFGVIDGSWSQSAGDARGNQYGLGYQYLSPYFTIDIRGLRTQDDYRDIGFLEGALIPERQAHASFSVPITQRHSVIVTYTRQDASATGGSRIITLGYNGSFGERLNVFATAYRDLDQDDPGGLYIGASLSLDNRRSASVAASRNGDVDTVTLSAGRSVDYERGGFGWNLSLDGGSDDYRHSLGRLDYRGRHVEASLTAEHARRGTQRYINHSLFANGAFILMDGDLMASRYVYDAFALVSTRGVPNVPVLRENAYVGTTNRHGHLLVPDLQAYEINRLALDVTNLPIDIAYQSDRMEVAPRAQSGVLADFAMGRYEGATVILHDEAGAPLPVGTPVEQLDTGESYVVGYDGEVFVPALVDQARLAATIGGVRCVATIRFDKETDVLKTIGPFTCARSP</sequence>
<reference evidence="3 4" key="1">
    <citation type="journal article" date="2023" name="Int. J. Syst. Evol. Microbiol.">
        <title>Physiological and genomic analyses of cobalamin (vitamin B12)-auxotrophy of Lysobacter auxotrophicus sp. nov., a methionine-auxotrophic chitinolytic bacterium isolated from chitin-treated soil.</title>
        <authorList>
            <person name="Saito A."/>
            <person name="Dohra H."/>
            <person name="Hamada M."/>
            <person name="Moriuchi R."/>
            <person name="Kotsuchibashi Y."/>
            <person name="Mori K."/>
        </authorList>
    </citation>
    <scope>NUCLEOTIDE SEQUENCE [LARGE SCALE GENOMIC DNA]</scope>
    <source>
        <strain evidence="3 4">5-21a</strain>
    </source>
</reference>
<gene>
    <name evidence="3" type="ORF">LA521A_14330</name>
</gene>
<keyword evidence="1" id="KW-0732">Signal</keyword>
<dbReference type="Gene3D" id="2.60.40.2610">
    <property type="entry name" value="Outer membrane usher protein FimD, plug domain"/>
    <property type="match status" value="1"/>
</dbReference>
<dbReference type="Pfam" id="PF00577">
    <property type="entry name" value="Usher"/>
    <property type="match status" value="1"/>
</dbReference>
<dbReference type="PANTHER" id="PTHR30451:SF5">
    <property type="entry name" value="SLR0019 PROTEIN"/>
    <property type="match status" value="1"/>
</dbReference>
<dbReference type="EMBL" id="AP027041">
    <property type="protein sequence ID" value="BDU16232.1"/>
    <property type="molecule type" value="Genomic_DNA"/>
</dbReference>
<evidence type="ECO:0000259" key="2">
    <source>
        <dbReference type="Pfam" id="PF13953"/>
    </source>
</evidence>
<protein>
    <submittedName>
        <fullName evidence="3">Fimbria/pilus outer membrane usher protein</fullName>
    </submittedName>
</protein>
<dbReference type="PANTHER" id="PTHR30451">
    <property type="entry name" value="OUTER MEMBRANE USHER PROTEIN"/>
    <property type="match status" value="1"/>
</dbReference>
<feature type="signal peptide" evidence="1">
    <location>
        <begin position="1"/>
        <end position="18"/>
    </location>
</feature>
<feature type="domain" description="PapC-like C-terminal" evidence="2">
    <location>
        <begin position="737"/>
        <end position="794"/>
    </location>
</feature>